<name>Q1LD93_CUPMC</name>
<organism evidence="5 6">
    <name type="scientific">Cupriavidus metallidurans (strain ATCC 43123 / DSM 2839 / NBRC 102507 / CH34)</name>
    <name type="common">Ralstonia metallidurans</name>
    <dbReference type="NCBI Taxonomy" id="266264"/>
    <lineage>
        <taxon>Bacteria</taxon>
        <taxon>Pseudomonadati</taxon>
        <taxon>Pseudomonadota</taxon>
        <taxon>Betaproteobacteria</taxon>
        <taxon>Burkholderiales</taxon>
        <taxon>Burkholderiaceae</taxon>
        <taxon>Cupriavidus</taxon>
    </lineage>
</organism>
<evidence type="ECO:0000256" key="1">
    <source>
        <dbReference type="ARBA" id="ARBA00023015"/>
    </source>
</evidence>
<dbReference type="SMART" id="SM00421">
    <property type="entry name" value="HTH_LUXR"/>
    <property type="match status" value="1"/>
</dbReference>
<accession>Q1LD93</accession>
<dbReference type="Pfam" id="PF00196">
    <property type="entry name" value="GerE"/>
    <property type="match status" value="1"/>
</dbReference>
<dbReference type="PANTHER" id="PTHR44688:SF16">
    <property type="entry name" value="DNA-BINDING TRANSCRIPTIONAL ACTIVATOR DEVR_DOSR"/>
    <property type="match status" value="1"/>
</dbReference>
<evidence type="ECO:0000256" key="3">
    <source>
        <dbReference type="ARBA" id="ARBA00023163"/>
    </source>
</evidence>
<dbReference type="eggNOG" id="COG2909">
    <property type="taxonomic scope" value="Bacteria"/>
</dbReference>
<dbReference type="PANTHER" id="PTHR44688">
    <property type="entry name" value="DNA-BINDING TRANSCRIPTIONAL ACTIVATOR DEVR_DOSR"/>
    <property type="match status" value="1"/>
</dbReference>
<gene>
    <name evidence="5" type="ordered locus">Rmet_5021</name>
</gene>
<dbReference type="Gene3D" id="1.10.10.10">
    <property type="entry name" value="Winged helix-like DNA-binding domain superfamily/Winged helix DNA-binding domain"/>
    <property type="match status" value="1"/>
</dbReference>
<reference evidence="6" key="1">
    <citation type="journal article" date="2010" name="PLoS ONE">
        <title>The complete genome sequence of Cupriavidus metallidurans strain CH34, a master survivalist in harsh and anthropogenic environments.</title>
        <authorList>
            <person name="Janssen P.J."/>
            <person name="Van Houdt R."/>
            <person name="Moors H."/>
            <person name="Monsieurs P."/>
            <person name="Morin N."/>
            <person name="Michaux A."/>
            <person name="Benotmane M.A."/>
            <person name="Leys N."/>
            <person name="Vallaeys T."/>
            <person name="Lapidus A."/>
            <person name="Monchy S."/>
            <person name="Medigue C."/>
            <person name="Taghavi S."/>
            <person name="McCorkle S."/>
            <person name="Dunn J."/>
            <person name="van der Lelie D."/>
            <person name="Mergeay M."/>
        </authorList>
    </citation>
    <scope>NUCLEOTIDE SEQUENCE [LARGE SCALE GENOMIC DNA]</scope>
    <source>
        <strain evidence="6">ATCC 43123 / DSM 2839 / NBRC 102507 / CH34</strain>
    </source>
</reference>
<dbReference type="PROSITE" id="PS50043">
    <property type="entry name" value="HTH_LUXR_2"/>
    <property type="match status" value="1"/>
</dbReference>
<proteinExistence type="predicted"/>
<sequence length="855" mass="91818">MDCSVPSHKLMPPRLGGGIAMRDALLARLHEARHAALVVLAASPGYGKTTLLAQWRQQLVGARARVGWLSLGPELDAPTRFCAAIAASVASVVQGDVSPSSRHDPTEALIAALAAVPDELYLMLDGAEYLRDTGAWAVLQALIDARLPRLHLALATRCRPALRLGQLGAEGVVVEFDDESLAFTLAETRACLPPESGQAASVRLMEATRGWPAGVRMLAGGRAPDDSRAALDAYWSEVVAPGLSVGQARLLRWLAWLDRWTPELAAEVTGVPRAAECARSLVGQGIFIGPARAHAGWHTLHPLFADWLRRSMPLAGADRLALHRRAVAAWLRVGSSGEALDHAMRADDGGLVAHVVREAMPAMPALSQLRALPDWIDQAGVKHVVDEPALWLAAAWACTVAARLGEAERWLAMVAGCDDVAPQVALVRASIAFQKDDPATMDVWLARLGGHALPHPSLEHIRAALAVRCGAMLHRPEFPPVPRLEAAPHDELVAMAHGAAALTMLLRGDARRAQAIGMPAARMAQQIHGRRSVSACVCAVPVAAALLEQDRAEEAAEMMACWLDLAHHSSPDVMIVATLCQARLQWLAGDQHGARATLAEAQAHAAGRGLMRVQLRLLAQRVVFAIQAGDLRHAGLLQDELDALAATLDASDMRAREVGTIAALSRVRVALSAGNPVGALAALEPVRSDNAGALVLIDLLFARVNAALDRPQLVVRHLESALAAGLRLGLLRMLRDEPGIPALLDCVQPSGDAVRDNWLGRVRAAKDQLQQPATCLPMIRRRRRDGEPEHLTPRERDIVALLEQSMSNKRIALVLNLSVDTVKWNLRQIYAKLGVSTRYEVILAVRNRALRTGTA</sequence>
<dbReference type="CDD" id="cd06170">
    <property type="entry name" value="LuxR_C_like"/>
    <property type="match status" value="1"/>
</dbReference>
<evidence type="ECO:0000313" key="5">
    <source>
        <dbReference type="EMBL" id="ABF11883.1"/>
    </source>
</evidence>
<feature type="domain" description="HTH luxR-type" evidence="4">
    <location>
        <begin position="784"/>
        <end position="848"/>
    </location>
</feature>
<dbReference type="PRINTS" id="PR00038">
    <property type="entry name" value="HTHLUXR"/>
</dbReference>
<dbReference type="AlphaFoldDB" id="Q1LD93"/>
<evidence type="ECO:0000259" key="4">
    <source>
        <dbReference type="PROSITE" id="PS50043"/>
    </source>
</evidence>
<keyword evidence="3" id="KW-0804">Transcription</keyword>
<dbReference type="InterPro" id="IPR027417">
    <property type="entry name" value="P-loop_NTPase"/>
</dbReference>
<dbReference type="SUPFAM" id="SSF52540">
    <property type="entry name" value="P-loop containing nucleoside triphosphate hydrolases"/>
    <property type="match status" value="1"/>
</dbReference>
<dbReference type="InterPro" id="IPR016032">
    <property type="entry name" value="Sig_transdc_resp-reg_C-effctor"/>
</dbReference>
<dbReference type="InterPro" id="IPR036388">
    <property type="entry name" value="WH-like_DNA-bd_sf"/>
</dbReference>
<dbReference type="InterPro" id="IPR011990">
    <property type="entry name" value="TPR-like_helical_dom_sf"/>
</dbReference>
<keyword evidence="5" id="KW-0614">Plasmid</keyword>
<evidence type="ECO:0000313" key="6">
    <source>
        <dbReference type="Proteomes" id="UP000002429"/>
    </source>
</evidence>
<dbReference type="InterPro" id="IPR000792">
    <property type="entry name" value="Tscrpt_reg_LuxR_C"/>
</dbReference>
<dbReference type="GO" id="GO:0003677">
    <property type="term" value="F:DNA binding"/>
    <property type="evidence" value="ECO:0007669"/>
    <property type="project" value="UniProtKB-KW"/>
</dbReference>
<dbReference type="EMBL" id="CP000353">
    <property type="protein sequence ID" value="ABF11883.1"/>
    <property type="molecule type" value="Genomic_DNA"/>
</dbReference>
<keyword evidence="1" id="KW-0805">Transcription regulation</keyword>
<dbReference type="Proteomes" id="UP000002429">
    <property type="component" value="Plasmid megaplasmid"/>
</dbReference>
<dbReference type="SUPFAM" id="SSF46894">
    <property type="entry name" value="C-terminal effector domain of the bipartite response regulators"/>
    <property type="match status" value="1"/>
</dbReference>
<dbReference type="GO" id="GO:0006355">
    <property type="term" value="P:regulation of DNA-templated transcription"/>
    <property type="evidence" value="ECO:0007669"/>
    <property type="project" value="InterPro"/>
</dbReference>
<evidence type="ECO:0000256" key="2">
    <source>
        <dbReference type="ARBA" id="ARBA00023125"/>
    </source>
</evidence>
<keyword evidence="6" id="KW-1185">Reference proteome</keyword>
<dbReference type="Pfam" id="PF25873">
    <property type="entry name" value="WHD_MalT"/>
    <property type="match status" value="1"/>
</dbReference>
<keyword evidence="2" id="KW-0238">DNA-binding</keyword>
<protein>
    <submittedName>
        <fullName evidence="5">Transcriptional regulator</fullName>
    </submittedName>
</protein>
<dbReference type="KEGG" id="rme:Rmet_5021"/>
<dbReference type="HOGENOM" id="CLU_006325_3_1_4"/>
<dbReference type="InterPro" id="IPR059106">
    <property type="entry name" value="WHD_MalT"/>
</dbReference>
<dbReference type="Gene3D" id="1.25.40.10">
    <property type="entry name" value="Tetratricopeptide repeat domain"/>
    <property type="match status" value="1"/>
</dbReference>
<geneLocation type="plasmid" evidence="5 6">
    <name>megaplasmid</name>
</geneLocation>